<evidence type="ECO:0000256" key="5">
    <source>
        <dbReference type="ARBA" id="ARBA00022692"/>
    </source>
</evidence>
<dbReference type="PANTHER" id="PTHR14605">
    <property type="entry name" value="CHST5 PROTEIN"/>
    <property type="match status" value="1"/>
</dbReference>
<dbReference type="GO" id="GO:0060271">
    <property type="term" value="P:cilium assembly"/>
    <property type="evidence" value="ECO:0007669"/>
    <property type="project" value="TreeGrafter"/>
</dbReference>
<evidence type="ECO:0000256" key="7">
    <source>
        <dbReference type="ARBA" id="ARBA00023069"/>
    </source>
</evidence>
<comment type="subcellular location">
    <subcellularLocation>
        <location evidence="1">Cell projection</location>
        <location evidence="1">Cilium membrane</location>
        <topology evidence="1">Multi-pass membrane protein</topology>
    </subcellularLocation>
</comment>
<evidence type="ECO:0000256" key="1">
    <source>
        <dbReference type="ARBA" id="ARBA00004272"/>
    </source>
</evidence>
<evidence type="ECO:0000256" key="10">
    <source>
        <dbReference type="ARBA" id="ARBA00023273"/>
    </source>
</evidence>
<dbReference type="Proteomes" id="UP000318582">
    <property type="component" value="Unassembled WGS sequence"/>
</dbReference>
<dbReference type="GO" id="GO:0060170">
    <property type="term" value="C:ciliary membrane"/>
    <property type="evidence" value="ECO:0007669"/>
    <property type="project" value="UniProtKB-SubCell"/>
</dbReference>
<evidence type="ECO:0000256" key="4">
    <source>
        <dbReference type="ARBA" id="ARBA00022475"/>
    </source>
</evidence>
<dbReference type="PANTHER" id="PTHR14605:SF1">
    <property type="entry name" value="TRANSMEMBRANE PROTEIN 231"/>
    <property type="match status" value="1"/>
</dbReference>
<keyword evidence="10" id="KW-0966">Cell projection</keyword>
<dbReference type="STRING" id="109895.A0A507E4U9"/>
<feature type="transmembrane region" description="Helical" evidence="12">
    <location>
        <begin position="273"/>
        <end position="295"/>
    </location>
</feature>
<evidence type="ECO:0000313" key="14">
    <source>
        <dbReference type="Proteomes" id="UP000318582"/>
    </source>
</evidence>
<dbReference type="Pfam" id="PF10149">
    <property type="entry name" value="TM231"/>
    <property type="match status" value="1"/>
</dbReference>
<comment type="similarity">
    <text evidence="2">Belongs to the TMEM231 family.</text>
</comment>
<feature type="transmembrane region" description="Helical" evidence="12">
    <location>
        <begin position="21"/>
        <end position="48"/>
    </location>
</feature>
<protein>
    <recommendedName>
        <fullName evidence="3">Transmembrane protein 231</fullName>
    </recommendedName>
</protein>
<keyword evidence="5 12" id="KW-0812">Transmembrane</keyword>
<keyword evidence="6 12" id="KW-1133">Transmembrane helix</keyword>
<dbReference type="GO" id="GO:0032880">
    <property type="term" value="P:regulation of protein localization"/>
    <property type="evidence" value="ECO:0007669"/>
    <property type="project" value="TreeGrafter"/>
</dbReference>
<gene>
    <name evidence="13" type="ORF">PhCBS80983_g02932</name>
</gene>
<evidence type="ECO:0000256" key="8">
    <source>
        <dbReference type="ARBA" id="ARBA00023136"/>
    </source>
</evidence>
<evidence type="ECO:0000256" key="9">
    <source>
        <dbReference type="ARBA" id="ARBA00023180"/>
    </source>
</evidence>
<evidence type="ECO:0000313" key="13">
    <source>
        <dbReference type="EMBL" id="TPX58741.1"/>
    </source>
</evidence>
<sequence>MPILRAEPFLKNYYATWLSPASCLAILLYVGMFLLPFIIAFASGSFWIKVNTFLEQPSVVYTHELALLLEGASSTGNPVGIVWSSNQDYNDVFRSNFRVATVQTSEIDGDSDGINDYMTFDISVPLLPTETINGARIAFFFQYSLSDKLRLRMQTLGIVSDSTALTTPSSIYVDGDLVLLQRNLLLRQDNFQYDKPVVNFTEARGADASALSWSRIVSRYADRDVRTIFQHEKPVWTAGRSTTEAFKISGRVRYPRQAVRYLPGLWEVLKYGWIQYLAYFILVGTILHWVMGLAYHRQIVRTSMRVDPLPRYSGFKEHAF</sequence>
<proteinExistence type="inferred from homology"/>
<dbReference type="InterPro" id="IPR019306">
    <property type="entry name" value="TMEM231"/>
</dbReference>
<reference evidence="13 14" key="1">
    <citation type="journal article" date="2019" name="Sci. Rep.">
        <title>Comparative genomics of chytrid fungi reveal insights into the obligate biotrophic and pathogenic lifestyle of Synchytrium endobioticum.</title>
        <authorList>
            <person name="van de Vossenberg B.T.L.H."/>
            <person name="Warris S."/>
            <person name="Nguyen H.D.T."/>
            <person name="van Gent-Pelzer M.P.E."/>
            <person name="Joly D.L."/>
            <person name="van de Geest H.C."/>
            <person name="Bonants P.J.M."/>
            <person name="Smith D.S."/>
            <person name="Levesque C.A."/>
            <person name="van der Lee T.A.J."/>
        </authorList>
    </citation>
    <scope>NUCLEOTIDE SEQUENCE [LARGE SCALE GENOMIC DNA]</scope>
    <source>
        <strain evidence="13 14">CBS 809.83</strain>
    </source>
</reference>
<dbReference type="AlphaFoldDB" id="A0A507E4U9"/>
<evidence type="ECO:0000256" key="2">
    <source>
        <dbReference type="ARBA" id="ARBA00009082"/>
    </source>
</evidence>
<evidence type="ECO:0000256" key="12">
    <source>
        <dbReference type="SAM" id="Phobius"/>
    </source>
</evidence>
<evidence type="ECO:0000256" key="3">
    <source>
        <dbReference type="ARBA" id="ARBA00015087"/>
    </source>
</evidence>
<keyword evidence="9" id="KW-0325">Glycoprotein</keyword>
<keyword evidence="14" id="KW-1185">Reference proteome</keyword>
<dbReference type="EMBL" id="QEAQ01000033">
    <property type="protein sequence ID" value="TPX58741.1"/>
    <property type="molecule type" value="Genomic_DNA"/>
</dbReference>
<comment type="caution">
    <text evidence="13">The sequence shown here is derived from an EMBL/GenBank/DDBJ whole genome shotgun (WGS) entry which is preliminary data.</text>
</comment>
<keyword evidence="4" id="KW-1003">Cell membrane</keyword>
<name>A0A507E4U9_9FUNG</name>
<accession>A0A507E4U9</accession>
<dbReference type="GO" id="GO:0035869">
    <property type="term" value="C:ciliary transition zone"/>
    <property type="evidence" value="ECO:0007669"/>
    <property type="project" value="TreeGrafter"/>
</dbReference>
<evidence type="ECO:0000256" key="11">
    <source>
        <dbReference type="ARBA" id="ARBA00024803"/>
    </source>
</evidence>
<organism evidence="13 14">
    <name type="scientific">Powellomyces hirtus</name>
    <dbReference type="NCBI Taxonomy" id="109895"/>
    <lineage>
        <taxon>Eukaryota</taxon>
        <taxon>Fungi</taxon>
        <taxon>Fungi incertae sedis</taxon>
        <taxon>Chytridiomycota</taxon>
        <taxon>Chytridiomycota incertae sedis</taxon>
        <taxon>Chytridiomycetes</taxon>
        <taxon>Spizellomycetales</taxon>
        <taxon>Powellomycetaceae</taxon>
        <taxon>Powellomyces</taxon>
    </lineage>
</organism>
<evidence type="ECO:0000256" key="6">
    <source>
        <dbReference type="ARBA" id="ARBA00022989"/>
    </source>
</evidence>
<keyword evidence="8 12" id="KW-0472">Membrane</keyword>
<comment type="function">
    <text evidence="11">Transmembrane component of the tectonic-like complex, a complex localized at the transition zone of primary cilia and acting as a barrier that prevents diffusion of transmembrane proteins between the cilia and plasma membranes. Required for ciliogenesis and sonic hedgehog/SHH signaling.</text>
</comment>
<keyword evidence="7" id="KW-0969">Cilium</keyword>